<evidence type="ECO:0000313" key="3">
    <source>
        <dbReference type="Proteomes" id="UP001457282"/>
    </source>
</evidence>
<evidence type="ECO:0000313" key="2">
    <source>
        <dbReference type="EMBL" id="KAK9913275.1"/>
    </source>
</evidence>
<dbReference type="PANTHER" id="PTHR34130">
    <property type="entry name" value="OS08G0243800 PROTEIN"/>
    <property type="match status" value="1"/>
</dbReference>
<name>A0AAW1VZB4_RUBAR</name>
<keyword evidence="3" id="KW-1185">Reference proteome</keyword>
<dbReference type="EMBL" id="JBEDUW010000007">
    <property type="protein sequence ID" value="KAK9913275.1"/>
    <property type="molecule type" value="Genomic_DNA"/>
</dbReference>
<feature type="region of interest" description="Disordered" evidence="1">
    <location>
        <begin position="151"/>
        <end position="182"/>
    </location>
</feature>
<feature type="region of interest" description="Disordered" evidence="1">
    <location>
        <begin position="104"/>
        <end position="125"/>
    </location>
</feature>
<sequence>MDSYDLHFEASLRELDIEEREEDALSFCDLPLHEHSAEEEEESPASVSDPDDFFEFAIDPIHGYFPMDIVIFCGKSIICSKPVTVTPTPEPQLNKQFSSRSESFKLGHCPTSKPHAIQEHKSQLKSKSRKHMIGLAKYHQHEMDLNEIKKRQSRRAPAPMFPANGGEKPEVKSQGKEQSGVMRPLKCRSHWLTALAKAVRRL</sequence>
<dbReference type="PANTHER" id="PTHR34130:SF8">
    <property type="entry name" value="TRANSMEMBRANE PROTEIN"/>
    <property type="match status" value="1"/>
</dbReference>
<reference evidence="2 3" key="1">
    <citation type="journal article" date="2023" name="G3 (Bethesda)">
        <title>A chromosome-length genome assembly and annotation of blackberry (Rubus argutus, cv. 'Hillquist').</title>
        <authorList>
            <person name="Bruna T."/>
            <person name="Aryal R."/>
            <person name="Dudchenko O."/>
            <person name="Sargent D.J."/>
            <person name="Mead D."/>
            <person name="Buti M."/>
            <person name="Cavallini A."/>
            <person name="Hytonen T."/>
            <person name="Andres J."/>
            <person name="Pham M."/>
            <person name="Weisz D."/>
            <person name="Mascagni F."/>
            <person name="Usai G."/>
            <person name="Natali L."/>
            <person name="Bassil N."/>
            <person name="Fernandez G.E."/>
            <person name="Lomsadze A."/>
            <person name="Armour M."/>
            <person name="Olukolu B."/>
            <person name="Poorten T."/>
            <person name="Britton C."/>
            <person name="Davik J."/>
            <person name="Ashrafi H."/>
            <person name="Aiden E.L."/>
            <person name="Borodovsky M."/>
            <person name="Worthington M."/>
        </authorList>
    </citation>
    <scope>NUCLEOTIDE SEQUENCE [LARGE SCALE GENOMIC DNA]</scope>
    <source>
        <strain evidence="2">PI 553951</strain>
    </source>
</reference>
<evidence type="ECO:0000256" key="1">
    <source>
        <dbReference type="SAM" id="MobiDB-lite"/>
    </source>
</evidence>
<organism evidence="2 3">
    <name type="scientific">Rubus argutus</name>
    <name type="common">Southern blackberry</name>
    <dbReference type="NCBI Taxonomy" id="59490"/>
    <lineage>
        <taxon>Eukaryota</taxon>
        <taxon>Viridiplantae</taxon>
        <taxon>Streptophyta</taxon>
        <taxon>Embryophyta</taxon>
        <taxon>Tracheophyta</taxon>
        <taxon>Spermatophyta</taxon>
        <taxon>Magnoliopsida</taxon>
        <taxon>eudicotyledons</taxon>
        <taxon>Gunneridae</taxon>
        <taxon>Pentapetalae</taxon>
        <taxon>rosids</taxon>
        <taxon>fabids</taxon>
        <taxon>Rosales</taxon>
        <taxon>Rosaceae</taxon>
        <taxon>Rosoideae</taxon>
        <taxon>Rosoideae incertae sedis</taxon>
        <taxon>Rubus</taxon>
    </lineage>
</organism>
<dbReference type="AlphaFoldDB" id="A0AAW1VZB4"/>
<comment type="caution">
    <text evidence="2">The sequence shown here is derived from an EMBL/GenBank/DDBJ whole genome shotgun (WGS) entry which is preliminary data.</text>
</comment>
<accession>A0AAW1VZB4</accession>
<proteinExistence type="predicted"/>
<protein>
    <submittedName>
        <fullName evidence="2">Uncharacterized protein</fullName>
    </submittedName>
</protein>
<gene>
    <name evidence="2" type="ORF">M0R45_037097</name>
</gene>
<dbReference type="Proteomes" id="UP001457282">
    <property type="component" value="Unassembled WGS sequence"/>
</dbReference>